<dbReference type="PRINTS" id="PR00063">
    <property type="entry name" value="RIBOSOMALL27"/>
</dbReference>
<dbReference type="RefSeq" id="XP_009495884.1">
    <property type="nucleotide sequence ID" value="XM_009497609.1"/>
</dbReference>
<dbReference type="GO" id="GO:1990904">
    <property type="term" value="C:ribonucleoprotein complex"/>
    <property type="evidence" value="ECO:0007669"/>
    <property type="project" value="UniProtKB-KW"/>
</dbReference>
<gene>
    <name evidence="5" type="ORF">H696_03751</name>
</gene>
<organism evidence="5">
    <name type="scientific">Fonticula alba</name>
    <name type="common">Slime mold</name>
    <dbReference type="NCBI Taxonomy" id="691883"/>
    <lineage>
        <taxon>Eukaryota</taxon>
        <taxon>Rotosphaerida</taxon>
        <taxon>Fonticulaceae</taxon>
        <taxon>Fonticula</taxon>
    </lineage>
</organism>
<dbReference type="InterPro" id="IPR001684">
    <property type="entry name" value="Ribosomal_bL27"/>
</dbReference>
<dbReference type="STRING" id="691883.A0A058Z4V7"/>
<keyword evidence="2" id="KW-0689">Ribosomal protein</keyword>
<accession>A0A058Z4V7</accession>
<dbReference type="HAMAP" id="MF_00539">
    <property type="entry name" value="Ribosomal_bL27"/>
    <property type="match status" value="1"/>
</dbReference>
<evidence type="ECO:0000256" key="2">
    <source>
        <dbReference type="ARBA" id="ARBA00022980"/>
    </source>
</evidence>
<evidence type="ECO:0008006" key="7">
    <source>
        <dbReference type="Google" id="ProtNLM"/>
    </source>
</evidence>
<dbReference type="PANTHER" id="PTHR15893">
    <property type="entry name" value="RIBOSOMAL PROTEIN L27"/>
    <property type="match status" value="1"/>
</dbReference>
<dbReference type="Pfam" id="PF01016">
    <property type="entry name" value="Ribosomal_L27"/>
    <property type="match status" value="1"/>
</dbReference>
<dbReference type="GO" id="GO:0003735">
    <property type="term" value="F:structural constituent of ribosome"/>
    <property type="evidence" value="ECO:0007669"/>
    <property type="project" value="InterPro"/>
</dbReference>
<sequence>MLSQFISRGVVGLLSRPAQLASAVAAPLGAAGPMMAQRFASKKAGGSSRNGRDSPGQRLGVKRFGGEEVKAGSIIVRQRGTQFMPGENVGMGRDHTLFALTEGCVKFTWNEDRKRFAVNIGPLQAPREVRVFARPDRAPMRVYPKSVAPQYEEGAKYIVYDPTDQPAANA</sequence>
<evidence type="ECO:0000256" key="4">
    <source>
        <dbReference type="SAM" id="MobiDB-lite"/>
    </source>
</evidence>
<dbReference type="AlphaFoldDB" id="A0A058Z4V7"/>
<evidence type="ECO:0000313" key="5">
    <source>
        <dbReference type="EMBL" id="KCV69319.1"/>
    </source>
</evidence>
<dbReference type="PROSITE" id="PS00831">
    <property type="entry name" value="RIBOSOMAL_L27"/>
    <property type="match status" value="1"/>
</dbReference>
<dbReference type="SUPFAM" id="SSF110324">
    <property type="entry name" value="Ribosomal L27 protein-like"/>
    <property type="match status" value="1"/>
</dbReference>
<dbReference type="InterPro" id="IPR018261">
    <property type="entry name" value="Ribosomal_bL27_CS"/>
</dbReference>
<dbReference type="EMBL" id="KB932206">
    <property type="protein sequence ID" value="KCV69319.1"/>
    <property type="molecule type" value="Genomic_DNA"/>
</dbReference>
<dbReference type="FunFam" id="2.40.50.100:FF:000020">
    <property type="entry name" value="50S ribosomal protein L27"/>
    <property type="match status" value="1"/>
</dbReference>
<dbReference type="PANTHER" id="PTHR15893:SF0">
    <property type="entry name" value="LARGE RIBOSOMAL SUBUNIT PROTEIN BL27M"/>
    <property type="match status" value="1"/>
</dbReference>
<keyword evidence="6" id="KW-1185">Reference proteome</keyword>
<dbReference type="NCBIfam" id="TIGR00062">
    <property type="entry name" value="L27"/>
    <property type="match status" value="1"/>
</dbReference>
<dbReference type="OrthoDB" id="1867012at2759"/>
<dbReference type="GeneID" id="20528476"/>
<proteinExistence type="inferred from homology"/>
<feature type="region of interest" description="Disordered" evidence="4">
    <location>
        <begin position="39"/>
        <end position="60"/>
    </location>
</feature>
<protein>
    <recommendedName>
        <fullName evidence="7">50S ribosomal protein L27</fullName>
    </recommendedName>
</protein>
<evidence type="ECO:0000313" key="6">
    <source>
        <dbReference type="Proteomes" id="UP000030693"/>
    </source>
</evidence>
<dbReference type="Gene3D" id="2.40.50.100">
    <property type="match status" value="1"/>
</dbReference>
<name>A0A058Z4V7_FONAL</name>
<dbReference type="GO" id="GO:0005840">
    <property type="term" value="C:ribosome"/>
    <property type="evidence" value="ECO:0007669"/>
    <property type="project" value="UniProtKB-KW"/>
</dbReference>
<keyword evidence="3" id="KW-0687">Ribonucleoprotein</keyword>
<dbReference type="GO" id="GO:0006412">
    <property type="term" value="P:translation"/>
    <property type="evidence" value="ECO:0007669"/>
    <property type="project" value="InterPro"/>
</dbReference>
<dbReference type="eggNOG" id="KOG4600">
    <property type="taxonomic scope" value="Eukaryota"/>
</dbReference>
<evidence type="ECO:0000256" key="1">
    <source>
        <dbReference type="ARBA" id="ARBA00010797"/>
    </source>
</evidence>
<evidence type="ECO:0000256" key="3">
    <source>
        <dbReference type="ARBA" id="ARBA00023274"/>
    </source>
</evidence>
<dbReference type="Proteomes" id="UP000030693">
    <property type="component" value="Unassembled WGS sequence"/>
</dbReference>
<comment type="similarity">
    <text evidence="1">Belongs to the bacterial ribosomal protein bL27 family.</text>
</comment>
<reference evidence="5" key="1">
    <citation type="submission" date="2013-04" db="EMBL/GenBank/DDBJ databases">
        <title>The Genome Sequence of Fonticula alba ATCC 38817.</title>
        <authorList>
            <consortium name="The Broad Institute Genomics Platform"/>
            <person name="Russ C."/>
            <person name="Cuomo C."/>
            <person name="Burger G."/>
            <person name="Gray M.W."/>
            <person name="Holland P.W.H."/>
            <person name="King N."/>
            <person name="Lang F.B.F."/>
            <person name="Roger A.J."/>
            <person name="Ruiz-Trillo I."/>
            <person name="Brown M."/>
            <person name="Walker B."/>
            <person name="Young S."/>
            <person name="Zeng Q."/>
            <person name="Gargeya S."/>
            <person name="Fitzgerald M."/>
            <person name="Haas B."/>
            <person name="Abouelleil A."/>
            <person name="Allen A.W."/>
            <person name="Alvarado L."/>
            <person name="Arachchi H.M."/>
            <person name="Berlin A.M."/>
            <person name="Chapman S.B."/>
            <person name="Gainer-Dewar J."/>
            <person name="Goldberg J."/>
            <person name="Griggs A."/>
            <person name="Gujja S."/>
            <person name="Hansen M."/>
            <person name="Howarth C."/>
            <person name="Imamovic A."/>
            <person name="Ireland A."/>
            <person name="Larimer J."/>
            <person name="McCowan C."/>
            <person name="Murphy C."/>
            <person name="Pearson M."/>
            <person name="Poon T.W."/>
            <person name="Priest M."/>
            <person name="Roberts A."/>
            <person name="Saif S."/>
            <person name="Shea T."/>
            <person name="Sisk P."/>
            <person name="Sykes S."/>
            <person name="Wortman J."/>
            <person name="Nusbaum C."/>
            <person name="Birren B."/>
        </authorList>
    </citation>
    <scope>NUCLEOTIDE SEQUENCE [LARGE SCALE GENOMIC DNA]</scope>
    <source>
        <strain evidence="5">ATCC 38817</strain>
    </source>
</reference>